<keyword evidence="8" id="KW-0206">Cytoskeleton</keyword>
<feature type="compositionally biased region" description="Polar residues" evidence="10">
    <location>
        <begin position="175"/>
        <end position="203"/>
    </location>
</feature>
<evidence type="ECO:0000256" key="8">
    <source>
        <dbReference type="ARBA" id="ARBA00023212"/>
    </source>
</evidence>
<dbReference type="PANTHER" id="PTHR46507">
    <property type="entry name" value="AFADIN- AND ALPHA-ACTININ-BINDING PROTEIN"/>
    <property type="match status" value="1"/>
</dbReference>
<keyword evidence="5" id="KW-0130">Cell adhesion</keyword>
<feature type="region of interest" description="Disordered" evidence="10">
    <location>
        <begin position="161"/>
        <end position="203"/>
    </location>
</feature>
<evidence type="ECO:0000256" key="7">
    <source>
        <dbReference type="ARBA" id="ARBA00023054"/>
    </source>
</evidence>
<reference evidence="11 12" key="1">
    <citation type="journal article" date="2024" name="IMA Fungus">
        <title>IMA Genome - F19 : A genome assembly and annotation guide to empower mycologists, including annotated draft genome sequences of Ceratocystis pirilliformis, Diaporthe australafricana, Fusarium ophioides, Paecilomyces lecythidis, and Sporothrix stenoceras.</title>
        <authorList>
            <person name="Aylward J."/>
            <person name="Wilson A.M."/>
            <person name="Visagie C.M."/>
            <person name="Spraker J."/>
            <person name="Barnes I."/>
            <person name="Buitendag C."/>
            <person name="Ceriani C."/>
            <person name="Del Mar Angel L."/>
            <person name="du Plessis D."/>
            <person name="Fuchs T."/>
            <person name="Gasser K."/>
            <person name="Kramer D."/>
            <person name="Li W."/>
            <person name="Munsamy K."/>
            <person name="Piso A."/>
            <person name="Price J.L."/>
            <person name="Sonnekus B."/>
            <person name="Thomas C."/>
            <person name="van der Nest A."/>
            <person name="van Dijk A."/>
            <person name="van Heerden A."/>
            <person name="van Vuuren N."/>
            <person name="Yilmaz N."/>
            <person name="Duong T.A."/>
            <person name="van der Merwe N.A."/>
            <person name="Wingfield M.J."/>
            <person name="Wingfield B.D."/>
        </authorList>
    </citation>
    <scope>NUCLEOTIDE SEQUENCE [LARGE SCALE GENOMIC DNA]</scope>
    <source>
        <strain evidence="11 12">CMW 18167</strain>
    </source>
</reference>
<dbReference type="InterPro" id="IPR052300">
    <property type="entry name" value="Adhesion_Centrosome_assoc"/>
</dbReference>
<feature type="region of interest" description="Disordered" evidence="10">
    <location>
        <begin position="364"/>
        <end position="555"/>
    </location>
</feature>
<evidence type="ECO:0000313" key="12">
    <source>
        <dbReference type="Proteomes" id="UP001583193"/>
    </source>
</evidence>
<sequence length="555" mass="62180">MEPQSLETASTYINNLLLARGLLKNGKPLDFARPEEGPGGTDGTMARIINLVNDLVMRRDREAEHRENLATTIRMLRANESQQTGEIEKLKAKNSDLKRSLALAESQERTFKTNIRSAETTIRGLKENGQRMKTTIQQIRAQCANDIRKRDIELQKLKSHLTDRQRGKREGLGVTTININPASDRNLRSKSASGGDSINNPGYSLRQETTEFLTELCQNLSDENDTLISLSRNTIRTLKELQGLSSIEEGNGDATEVSIMTSHSASNGPVTALPTSYDELSSEMEVVLEHLRTLLTNPSFVPLEEVEVRDEEIQRLREGWEKMETRWKQAVSMMDGWHKRLSDGGDSLNADELKVGLGLGLDVHPVKSSRNEGLQADSTPSIYEEDRESEQSEGEEQESSTRDEAPSIDASAPSIRRPALQPSRALGERNRNISSKSPRKVSFHADLIDSSQNQGKEEDDTIPVKAHKSESVTQRSTRRRVEPKSRQGTNSRHMSVPEKLAAVEAEAHEALETRKQEESRKRSRASKDSGKRRRERRRSTLTSDELDELMGVPSV</sequence>
<comment type="similarity">
    <text evidence="3">Belongs to the ADIP family.</text>
</comment>
<evidence type="ECO:0008006" key="13">
    <source>
        <dbReference type="Google" id="ProtNLM"/>
    </source>
</evidence>
<evidence type="ECO:0000256" key="5">
    <source>
        <dbReference type="ARBA" id="ARBA00022889"/>
    </source>
</evidence>
<evidence type="ECO:0000256" key="6">
    <source>
        <dbReference type="ARBA" id="ARBA00022949"/>
    </source>
</evidence>
<feature type="coiled-coil region" evidence="9">
    <location>
        <begin position="73"/>
        <end position="107"/>
    </location>
</feature>
<comment type="caution">
    <text evidence="11">The sequence shown here is derived from an EMBL/GenBank/DDBJ whole genome shotgun (WGS) entry which is preliminary data.</text>
</comment>
<evidence type="ECO:0000256" key="2">
    <source>
        <dbReference type="ARBA" id="ARBA00004300"/>
    </source>
</evidence>
<name>A0ABR3XRL7_9EURO</name>
<keyword evidence="12" id="KW-1185">Reference proteome</keyword>
<keyword evidence="6" id="KW-0965">Cell junction</keyword>
<dbReference type="Proteomes" id="UP001583193">
    <property type="component" value="Unassembled WGS sequence"/>
</dbReference>
<evidence type="ECO:0000256" key="10">
    <source>
        <dbReference type="SAM" id="MobiDB-lite"/>
    </source>
</evidence>
<feature type="compositionally biased region" description="Basic and acidic residues" evidence="10">
    <location>
        <begin position="161"/>
        <end position="171"/>
    </location>
</feature>
<keyword evidence="4" id="KW-0963">Cytoplasm</keyword>
<proteinExistence type="inferred from homology"/>
<dbReference type="PANTHER" id="PTHR46507:SF4">
    <property type="entry name" value="SSX FAMILY MEMBER 2 INTERACTING PROTEIN"/>
    <property type="match status" value="1"/>
</dbReference>
<evidence type="ECO:0000256" key="4">
    <source>
        <dbReference type="ARBA" id="ARBA00022490"/>
    </source>
</evidence>
<evidence type="ECO:0000256" key="1">
    <source>
        <dbReference type="ARBA" id="ARBA00004282"/>
    </source>
</evidence>
<evidence type="ECO:0000256" key="9">
    <source>
        <dbReference type="SAM" id="Coils"/>
    </source>
</evidence>
<evidence type="ECO:0000313" key="11">
    <source>
        <dbReference type="EMBL" id="KAL1878384.1"/>
    </source>
</evidence>
<gene>
    <name evidence="11" type="ORF">Plec18167_004456</name>
</gene>
<comment type="subcellular location">
    <subcellularLocation>
        <location evidence="1">Cell junction</location>
    </subcellularLocation>
    <subcellularLocation>
        <location evidence="2">Cytoplasm</location>
        <location evidence="2">Cytoskeleton</location>
        <location evidence="2">Microtubule organizing center</location>
        <location evidence="2">Centrosome</location>
    </subcellularLocation>
</comment>
<feature type="compositionally biased region" description="Basic residues" evidence="10">
    <location>
        <begin position="530"/>
        <end position="539"/>
    </location>
</feature>
<accession>A0ABR3XRL7</accession>
<feature type="compositionally biased region" description="Acidic residues" evidence="10">
    <location>
        <begin position="383"/>
        <end position="398"/>
    </location>
</feature>
<evidence type="ECO:0000256" key="3">
    <source>
        <dbReference type="ARBA" id="ARBA00009291"/>
    </source>
</evidence>
<organism evidence="11 12">
    <name type="scientific">Paecilomyces lecythidis</name>
    <dbReference type="NCBI Taxonomy" id="3004212"/>
    <lineage>
        <taxon>Eukaryota</taxon>
        <taxon>Fungi</taxon>
        <taxon>Dikarya</taxon>
        <taxon>Ascomycota</taxon>
        <taxon>Pezizomycotina</taxon>
        <taxon>Eurotiomycetes</taxon>
        <taxon>Eurotiomycetidae</taxon>
        <taxon>Eurotiales</taxon>
        <taxon>Thermoascaceae</taxon>
        <taxon>Paecilomyces</taxon>
    </lineage>
</organism>
<dbReference type="Pfam" id="PF11559">
    <property type="entry name" value="ADIP"/>
    <property type="match status" value="1"/>
</dbReference>
<keyword evidence="7 9" id="KW-0175">Coiled coil</keyword>
<protein>
    <recommendedName>
        <fullName evidence="13">NIMA interactive protein</fullName>
    </recommendedName>
</protein>
<feature type="compositionally biased region" description="Basic and acidic residues" evidence="10">
    <location>
        <begin position="505"/>
        <end position="529"/>
    </location>
</feature>
<dbReference type="EMBL" id="JAVDPF010000012">
    <property type="protein sequence ID" value="KAL1878384.1"/>
    <property type="molecule type" value="Genomic_DNA"/>
</dbReference>
<dbReference type="InterPro" id="IPR021622">
    <property type="entry name" value="Afadin/alpha-actinin-bd"/>
</dbReference>